<evidence type="ECO:0000256" key="4">
    <source>
        <dbReference type="ARBA" id="ARBA00023033"/>
    </source>
</evidence>
<protein>
    <submittedName>
        <fullName evidence="6">Putative F420-dependent oxidoreductase family protein</fullName>
    </submittedName>
</protein>
<gene>
    <name evidence="6" type="ORF">BZL29_3012</name>
</gene>
<reference evidence="6 7" key="1">
    <citation type="submission" date="2017-02" db="EMBL/GenBank/DDBJ databases">
        <title>Complete genome sequences of Mycobacterium kansasii strains isolated from rhesus macaques.</title>
        <authorList>
            <person name="Panda A."/>
            <person name="Nagaraj S."/>
            <person name="Zhao X."/>
            <person name="Tettelin H."/>
            <person name="Detolla L.J."/>
        </authorList>
    </citation>
    <scope>NUCLEOTIDE SEQUENCE [LARGE SCALE GENOMIC DNA]</scope>
    <source>
        <strain evidence="6 7">11-3469</strain>
    </source>
</reference>
<dbReference type="CDD" id="cd01097">
    <property type="entry name" value="Tetrahydromethanopterin_reductase"/>
    <property type="match status" value="1"/>
</dbReference>
<dbReference type="InterPro" id="IPR011251">
    <property type="entry name" value="Luciferase-like_dom"/>
</dbReference>
<dbReference type="GO" id="GO:0008726">
    <property type="term" value="F:alkanesulfonate monooxygenase activity"/>
    <property type="evidence" value="ECO:0007669"/>
    <property type="project" value="TreeGrafter"/>
</dbReference>
<evidence type="ECO:0000256" key="1">
    <source>
        <dbReference type="ARBA" id="ARBA00022630"/>
    </source>
</evidence>
<dbReference type="InterPro" id="IPR050172">
    <property type="entry name" value="SsuD_RutA_monooxygenase"/>
</dbReference>
<evidence type="ECO:0000313" key="7">
    <source>
        <dbReference type="Proteomes" id="UP000188532"/>
    </source>
</evidence>
<organism evidence="6 7">
    <name type="scientific">Mycobacterium kansasii</name>
    <dbReference type="NCBI Taxonomy" id="1768"/>
    <lineage>
        <taxon>Bacteria</taxon>
        <taxon>Bacillati</taxon>
        <taxon>Actinomycetota</taxon>
        <taxon>Actinomycetes</taxon>
        <taxon>Mycobacteriales</taxon>
        <taxon>Mycobacteriaceae</taxon>
        <taxon>Mycobacterium</taxon>
    </lineage>
</organism>
<evidence type="ECO:0000256" key="3">
    <source>
        <dbReference type="ARBA" id="ARBA00023002"/>
    </source>
</evidence>
<comment type="caution">
    <text evidence="6">The sequence shown here is derived from an EMBL/GenBank/DDBJ whole genome shotgun (WGS) entry which is preliminary data.</text>
</comment>
<keyword evidence="4" id="KW-0503">Monooxygenase</keyword>
<dbReference type="STRING" id="1768.B1T50_27140"/>
<evidence type="ECO:0000256" key="2">
    <source>
        <dbReference type="ARBA" id="ARBA00022643"/>
    </source>
</evidence>
<dbReference type="InterPro" id="IPR022480">
    <property type="entry name" value="F420_MSMEG2906"/>
</dbReference>
<sequence length="280" mass="31610">MRYINMSSRRNLPIRVGVQLWPGDTPDYRTWRDAVITAEQLGVDAIFGYDHFHKPATAPTSDGLPELLPVQPDVNNFEGWTSLASWGEITSRAEIGLLVTGVGYRNPDLLADMARTVDHISDGRLILGIGSGWYEKDYVVYGYEYGTVKSRMDLFERSLKRISERLDKLIPAPTRSIPILIGGMGVRRTLPLVARYADIWHTFASPAEYRRKNALLGELAQVVGRDESAIERAVHWTGRADADAFASMGVTFFTTEIHPDADGFDFRELKDMIHWRDTYS</sequence>
<dbReference type="PANTHER" id="PTHR42847:SF8">
    <property type="entry name" value="CONSERVED PROTEIN"/>
    <property type="match status" value="1"/>
</dbReference>
<dbReference type="Gene3D" id="3.20.20.30">
    <property type="entry name" value="Luciferase-like domain"/>
    <property type="match status" value="1"/>
</dbReference>
<feature type="domain" description="Luciferase-like" evidence="5">
    <location>
        <begin position="20"/>
        <end position="235"/>
    </location>
</feature>
<proteinExistence type="predicted"/>
<dbReference type="AlphaFoldDB" id="A0A1V3XDW8"/>
<dbReference type="NCBIfam" id="TIGR03856">
    <property type="entry name" value="F420_MSMEG_2906"/>
    <property type="match status" value="1"/>
</dbReference>
<dbReference type="InterPro" id="IPR036661">
    <property type="entry name" value="Luciferase-like_sf"/>
</dbReference>
<dbReference type="EMBL" id="MVBN01000003">
    <property type="protein sequence ID" value="OOK77414.1"/>
    <property type="molecule type" value="Genomic_DNA"/>
</dbReference>
<dbReference type="SUPFAM" id="SSF51679">
    <property type="entry name" value="Bacterial luciferase-like"/>
    <property type="match status" value="1"/>
</dbReference>
<dbReference type="PANTHER" id="PTHR42847">
    <property type="entry name" value="ALKANESULFONATE MONOOXYGENASE"/>
    <property type="match status" value="1"/>
</dbReference>
<dbReference type="Pfam" id="PF00296">
    <property type="entry name" value="Bac_luciferase"/>
    <property type="match status" value="1"/>
</dbReference>
<accession>A0A1V3XDW8</accession>
<keyword evidence="2" id="KW-0288">FMN</keyword>
<keyword evidence="3" id="KW-0560">Oxidoreductase</keyword>
<dbReference type="GO" id="GO:0046306">
    <property type="term" value="P:alkanesulfonate catabolic process"/>
    <property type="evidence" value="ECO:0007669"/>
    <property type="project" value="TreeGrafter"/>
</dbReference>
<dbReference type="RefSeq" id="WP_225341763.1">
    <property type="nucleotide sequence ID" value="NZ_CP019883.1"/>
</dbReference>
<name>A0A1V3XDW8_MYCKA</name>
<keyword evidence="1" id="KW-0285">Flavoprotein</keyword>
<evidence type="ECO:0000259" key="5">
    <source>
        <dbReference type="Pfam" id="PF00296"/>
    </source>
</evidence>
<dbReference type="Proteomes" id="UP000188532">
    <property type="component" value="Unassembled WGS sequence"/>
</dbReference>
<evidence type="ECO:0000313" key="6">
    <source>
        <dbReference type="EMBL" id="OOK77414.1"/>
    </source>
</evidence>
<dbReference type="GeneID" id="45764743"/>